<feature type="transmembrane region" description="Helical" evidence="1">
    <location>
        <begin position="300"/>
        <end position="322"/>
    </location>
</feature>
<reference evidence="3 4" key="1">
    <citation type="submission" date="2020-07" db="EMBL/GenBank/DDBJ databases">
        <title>Sequencing the genomes of 1000 actinobacteria strains.</title>
        <authorList>
            <person name="Klenk H.-P."/>
        </authorList>
    </citation>
    <scope>NUCLEOTIDE SEQUENCE [LARGE SCALE GENOMIC DNA]</scope>
    <source>
        <strain evidence="3 4">DSM 44749</strain>
    </source>
</reference>
<dbReference type="EMBL" id="JACCCZ010000001">
    <property type="protein sequence ID" value="NYG03317.1"/>
    <property type="molecule type" value="Genomic_DNA"/>
</dbReference>
<evidence type="ECO:0000313" key="4">
    <source>
        <dbReference type="Proteomes" id="UP000549695"/>
    </source>
</evidence>
<feature type="transmembrane region" description="Helical" evidence="1">
    <location>
        <begin position="225"/>
        <end position="247"/>
    </location>
</feature>
<feature type="transmembrane region" description="Helical" evidence="1">
    <location>
        <begin position="135"/>
        <end position="157"/>
    </location>
</feature>
<keyword evidence="1" id="KW-1133">Transmembrane helix</keyword>
<sequence length="378" mass="39106">MSGDRLAAPDVLRGLAIAGTFATNVWVFADPRGPGAVFAGFAGGWWLDTALRAVANGKFLALLTLLFGIGMELQYRSAVRRGLRWPGRHLARAAILFTEGLLHYVLVFEFDVLMGYATASVLVAWLVGRSARVRVAAACVAGAVTVLLVGGATAVTAGSTGADVPLPPYPATWTGQVAARLADPLLYRVELALIVPSAVVLFLAGSALLRAGLFDAGATTLRRRMIGTGVAGALLTVLTTLGGDPWFLVERYLIAPLVALGLLGLVPEVLARLRGPAGPVRCGLIALGRTAMSCYVGQNVVAAVLFGAWGLGVAGALAGVAAPLRTGAVVGVWVLVVAGSAAAAGWWLRRHDRGPLEALTQALLRGRSPASRRGARTP</sequence>
<feature type="transmembrane region" description="Helical" evidence="1">
    <location>
        <begin position="90"/>
        <end position="106"/>
    </location>
</feature>
<keyword evidence="1" id="KW-0472">Membrane</keyword>
<feature type="transmembrane region" description="Helical" evidence="1">
    <location>
        <begin position="112"/>
        <end position="128"/>
    </location>
</feature>
<dbReference type="RefSeq" id="WP_179761721.1">
    <property type="nucleotide sequence ID" value="NZ_BAAAJZ010000003.1"/>
</dbReference>
<evidence type="ECO:0000259" key="2">
    <source>
        <dbReference type="Pfam" id="PF04235"/>
    </source>
</evidence>
<feature type="transmembrane region" description="Helical" evidence="1">
    <location>
        <begin position="49"/>
        <end position="69"/>
    </location>
</feature>
<feature type="domain" description="DUF418" evidence="2">
    <location>
        <begin position="210"/>
        <end position="364"/>
    </location>
</feature>
<name>A0A852W2V2_PSEA5</name>
<evidence type="ECO:0000313" key="3">
    <source>
        <dbReference type="EMBL" id="NYG03317.1"/>
    </source>
</evidence>
<keyword evidence="4" id="KW-1185">Reference proteome</keyword>
<accession>A0A852W2V2</accession>
<gene>
    <name evidence="3" type="ORF">HDA37_003602</name>
</gene>
<dbReference type="InterPro" id="IPR007349">
    <property type="entry name" value="DUF418"/>
</dbReference>
<dbReference type="PANTHER" id="PTHR30590">
    <property type="entry name" value="INNER MEMBRANE PROTEIN"/>
    <property type="match status" value="1"/>
</dbReference>
<keyword evidence="1" id="KW-0812">Transmembrane</keyword>
<dbReference type="InterPro" id="IPR052529">
    <property type="entry name" value="Bact_Transport_Assoc"/>
</dbReference>
<dbReference type="AlphaFoldDB" id="A0A852W2V2"/>
<feature type="transmembrane region" description="Helical" evidence="1">
    <location>
        <begin position="328"/>
        <end position="348"/>
    </location>
</feature>
<feature type="transmembrane region" description="Helical" evidence="1">
    <location>
        <begin position="12"/>
        <end position="29"/>
    </location>
</feature>
<dbReference type="Pfam" id="PF04235">
    <property type="entry name" value="DUF418"/>
    <property type="match status" value="1"/>
</dbReference>
<organism evidence="3 4">
    <name type="scientific">Pseudonocardia alni</name>
    <name type="common">Amycolata alni</name>
    <dbReference type="NCBI Taxonomy" id="33907"/>
    <lineage>
        <taxon>Bacteria</taxon>
        <taxon>Bacillati</taxon>
        <taxon>Actinomycetota</taxon>
        <taxon>Actinomycetes</taxon>
        <taxon>Pseudonocardiales</taxon>
        <taxon>Pseudonocardiaceae</taxon>
        <taxon>Pseudonocardia</taxon>
    </lineage>
</organism>
<evidence type="ECO:0000256" key="1">
    <source>
        <dbReference type="SAM" id="Phobius"/>
    </source>
</evidence>
<feature type="transmembrane region" description="Helical" evidence="1">
    <location>
        <begin position="253"/>
        <end position="271"/>
    </location>
</feature>
<comment type="caution">
    <text evidence="3">The sequence shown here is derived from an EMBL/GenBank/DDBJ whole genome shotgun (WGS) entry which is preliminary data.</text>
</comment>
<dbReference type="GeneID" id="98055567"/>
<dbReference type="Proteomes" id="UP000549695">
    <property type="component" value="Unassembled WGS sequence"/>
</dbReference>
<protein>
    <recommendedName>
        <fullName evidence="2">DUF418 domain-containing protein</fullName>
    </recommendedName>
</protein>
<feature type="transmembrane region" description="Helical" evidence="1">
    <location>
        <begin position="191"/>
        <end position="213"/>
    </location>
</feature>
<dbReference type="PANTHER" id="PTHR30590:SF2">
    <property type="entry name" value="INNER MEMBRANE PROTEIN"/>
    <property type="match status" value="1"/>
</dbReference>
<proteinExistence type="predicted"/>